<dbReference type="EMBL" id="SCWA01000012">
    <property type="protein sequence ID" value="TDL96721.1"/>
    <property type="molecule type" value="Genomic_DNA"/>
</dbReference>
<dbReference type="RefSeq" id="WP_133432249.1">
    <property type="nucleotide sequence ID" value="NZ_SCWA01000012.1"/>
</dbReference>
<protein>
    <recommendedName>
        <fullName evidence="4">SHOCT domain-containing protein</fullName>
    </recommendedName>
</protein>
<gene>
    <name evidence="2" type="ORF">ERX27_07655</name>
</gene>
<evidence type="ECO:0000256" key="1">
    <source>
        <dbReference type="SAM" id="MobiDB-lite"/>
    </source>
</evidence>
<accession>A0A4R6BD01</accession>
<dbReference type="Proteomes" id="UP000295310">
    <property type="component" value="Unassembled WGS sequence"/>
</dbReference>
<proteinExistence type="predicted"/>
<reference evidence="2 3" key="1">
    <citation type="submission" date="2019-01" db="EMBL/GenBank/DDBJ databases">
        <title>Draft genome sequences of the type strains of six Macrococcus species.</title>
        <authorList>
            <person name="Mazhar S."/>
            <person name="Altermann E."/>
            <person name="Hill C."/>
            <person name="Mcauliffe O."/>
        </authorList>
    </citation>
    <scope>NUCLEOTIDE SEQUENCE [LARGE SCALE GENOMIC DNA]</scope>
    <source>
        <strain evidence="2 3">CCM4811</strain>
    </source>
</reference>
<evidence type="ECO:0000313" key="3">
    <source>
        <dbReference type="Proteomes" id="UP000295310"/>
    </source>
</evidence>
<evidence type="ECO:0008006" key="4">
    <source>
        <dbReference type="Google" id="ProtNLM"/>
    </source>
</evidence>
<keyword evidence="3" id="KW-1185">Reference proteome</keyword>
<sequence length="217" mass="23827">MKKTMVLTLSTALLLGACGNNDDEKKEDKEVKTEEKATTEKPTTEKATTEKPTTEKATTEEITTEEVTTEQQTTESVTTEQAAAAPVTTEAPAVNFNNVTDRATLESIVYGNYSEIDKVTAYKSAVANGVIPQGNVMEGPASKAYESSLRVESGAEKSIYDGAPQTEEDYSDPYETTDMYQARADLDTQYQNGEITKEQYDQWVAEMDQLIQSQGNQ</sequence>
<dbReference type="OrthoDB" id="2414532at2"/>
<organism evidence="2 3">
    <name type="scientific">Macrococcus brunensis</name>
    <dbReference type="NCBI Taxonomy" id="198483"/>
    <lineage>
        <taxon>Bacteria</taxon>
        <taxon>Bacillati</taxon>
        <taxon>Bacillota</taxon>
        <taxon>Bacilli</taxon>
        <taxon>Bacillales</taxon>
        <taxon>Staphylococcaceae</taxon>
        <taxon>Macrococcus</taxon>
    </lineage>
</organism>
<feature type="compositionally biased region" description="Low complexity" evidence="1">
    <location>
        <begin position="69"/>
        <end position="92"/>
    </location>
</feature>
<dbReference type="PROSITE" id="PS51257">
    <property type="entry name" value="PROKAR_LIPOPROTEIN"/>
    <property type="match status" value="1"/>
</dbReference>
<name>A0A4R6BD01_9STAP</name>
<feature type="compositionally biased region" description="Basic and acidic residues" evidence="1">
    <location>
        <begin position="22"/>
        <end position="59"/>
    </location>
</feature>
<evidence type="ECO:0000313" key="2">
    <source>
        <dbReference type="EMBL" id="TDL96721.1"/>
    </source>
</evidence>
<feature type="region of interest" description="Disordered" evidence="1">
    <location>
        <begin position="16"/>
        <end position="92"/>
    </location>
</feature>
<comment type="caution">
    <text evidence="2">The sequence shown here is derived from an EMBL/GenBank/DDBJ whole genome shotgun (WGS) entry which is preliminary data.</text>
</comment>
<dbReference type="AlphaFoldDB" id="A0A4R6BD01"/>